<dbReference type="Pfam" id="PF01094">
    <property type="entry name" value="ANF_receptor"/>
    <property type="match status" value="1"/>
</dbReference>
<evidence type="ECO:0000256" key="8">
    <source>
        <dbReference type="ARBA" id="ARBA00023040"/>
    </source>
</evidence>
<keyword evidence="11 17" id="KW-0675">Receptor</keyword>
<feature type="transmembrane region" description="Helical" evidence="15">
    <location>
        <begin position="781"/>
        <end position="803"/>
    </location>
</feature>
<dbReference type="PANTHER" id="PTHR24061">
    <property type="entry name" value="CALCIUM-SENSING RECEPTOR-RELATED"/>
    <property type="match status" value="1"/>
</dbReference>
<sequence>MRGRRRRETDDIGALVDPATRLIDLKLVVSEGNRNMAFMSFLVSCFVIGTDVAFSCQNTDDFVGASSPGDIVIGGLFAVHSEMLHPEEYPIKPVIQNCSGFEIQIFLQTLAMIHAIETINNSTLLSGVTLGYEIYDTCAEVTKAVASALRFISKFNSSEDVVEFKCNYSDYVPRIKAVIGASYSEVSMAVSRLLALQLIPQVSPASSAEILSDKIRFPSFFRTIPSDFHQTRAMAHLICEVGWNWIGVIATDDDNGRFALESFGVQAMANNVCIAFKEMLPAYLSDSTFHTKVDHAVEKIVKETKVNVIVVFMRQFHVLKLFKKAIERNVNKIWIASDNWSTAVKISTIPNIRQLGTIVGFGFKSGDISTFQDFLKNLHEKPTDNNKFLHEYIMLLSACASLEYHDFQACIANQSQDDLLQNVENKQQIWRDDFLNANIEPGFIHSTILAAYAIAHAIKGQCKHRNCTDPSAFAPWELLEELEKVTFIDDDKEIKFDSNGDLSTNYDVLLWKEIDGHMEITTMAEYDPQKGHFIFEDEEKKKEFLDLQKVQSTCSQHCRPGQMKKITESPHTCCYECVYCPENHYSNQTDIDYCYQCNNKTYWAPANSTTCYRKTIHFLAWTDWFAIFLLLLSAFGVVLVLSISIIFAKNVSTPVVKASGGLTVCYIILFSHFLIFLSTIFFIDEPTEFKCKTRQALFGISFTLCVSCILIKSLKILLAFSFDPKLQNFLKCVYKPVPTVVTCTGIQVIICTFWLIFRTPFVKQNFSIPRTIILECNEGSIVAFGIMLSYIAALAFICFIFAFKGRKLPENYNEAKFITFGMLIYFIAWIVFIPVYATTFGKYLPAVEIIVVLISNYGILCCTFLPKCYVIIYKQETNTKSAFLKMIYTYSSKSASSVAVSQISLDSKSSNSRATISDLCKSEGNSVNGNSHLQVPGQRLIKGKVLPKNTARTTARRRLSSI</sequence>
<evidence type="ECO:0000256" key="13">
    <source>
        <dbReference type="ARBA" id="ARBA00023224"/>
    </source>
</evidence>
<keyword evidence="5 15" id="KW-0812">Transmembrane</keyword>
<dbReference type="InterPro" id="IPR001828">
    <property type="entry name" value="ANF_lig-bd_rcpt"/>
</dbReference>
<feature type="transmembrane region" description="Helical" evidence="15">
    <location>
        <begin position="739"/>
        <end position="761"/>
    </location>
</feature>
<keyword evidence="7 15" id="KW-1133">Transmembrane helix</keyword>
<dbReference type="GO" id="GO:0005886">
    <property type="term" value="C:plasma membrane"/>
    <property type="evidence" value="ECO:0007669"/>
    <property type="project" value="UniProtKB-SubCell"/>
</dbReference>
<feature type="transmembrane region" description="Helical" evidence="15">
    <location>
        <begin position="695"/>
        <end position="718"/>
    </location>
</feature>
<evidence type="ECO:0000256" key="10">
    <source>
        <dbReference type="ARBA" id="ARBA00023157"/>
    </source>
</evidence>
<dbReference type="Gene3D" id="3.40.50.2300">
    <property type="match status" value="2"/>
</dbReference>
<dbReference type="InterPro" id="IPR038550">
    <property type="entry name" value="GPCR_3_9-Cys_sf"/>
</dbReference>
<keyword evidence="8" id="KW-0297">G-protein coupled receptor</keyword>
<dbReference type="InterPro" id="IPR011500">
    <property type="entry name" value="GPCR_3_9-Cys_dom"/>
</dbReference>
<dbReference type="Proteomes" id="UP000190648">
    <property type="component" value="Unassembled WGS sequence"/>
</dbReference>
<dbReference type="SUPFAM" id="SSF53822">
    <property type="entry name" value="Periplasmic binding protein-like I"/>
    <property type="match status" value="1"/>
</dbReference>
<keyword evidence="18" id="KW-1185">Reference proteome</keyword>
<evidence type="ECO:0000256" key="2">
    <source>
        <dbReference type="ARBA" id="ARBA00007242"/>
    </source>
</evidence>
<evidence type="ECO:0000256" key="4">
    <source>
        <dbReference type="ARBA" id="ARBA00022475"/>
    </source>
</evidence>
<dbReference type="PRINTS" id="PR00592">
    <property type="entry name" value="CASENSINGR"/>
</dbReference>
<proteinExistence type="inferred from homology"/>
<evidence type="ECO:0000256" key="7">
    <source>
        <dbReference type="ARBA" id="ARBA00022989"/>
    </source>
</evidence>
<accession>A0A1V4JM77</accession>
<dbReference type="CDD" id="cd15281">
    <property type="entry name" value="7tmC_GPRC6A"/>
    <property type="match status" value="1"/>
</dbReference>
<dbReference type="AlphaFoldDB" id="A0A1V4JM77"/>
<name>A0A1V4JM77_PATFA</name>
<evidence type="ECO:0000256" key="3">
    <source>
        <dbReference type="ARBA" id="ARBA00011748"/>
    </source>
</evidence>
<dbReference type="InterPro" id="IPR028082">
    <property type="entry name" value="Peripla_BP_I"/>
</dbReference>
<keyword evidence="6" id="KW-0732">Signal</keyword>
<evidence type="ECO:0000256" key="9">
    <source>
        <dbReference type="ARBA" id="ARBA00023136"/>
    </source>
</evidence>
<evidence type="ECO:0000313" key="17">
    <source>
        <dbReference type="EMBL" id="OPJ73145.1"/>
    </source>
</evidence>
<organism evidence="17 18">
    <name type="scientific">Patagioenas fasciata monilis</name>
    <dbReference type="NCBI Taxonomy" id="372326"/>
    <lineage>
        <taxon>Eukaryota</taxon>
        <taxon>Metazoa</taxon>
        <taxon>Chordata</taxon>
        <taxon>Craniata</taxon>
        <taxon>Vertebrata</taxon>
        <taxon>Euteleostomi</taxon>
        <taxon>Archelosauria</taxon>
        <taxon>Archosauria</taxon>
        <taxon>Dinosauria</taxon>
        <taxon>Saurischia</taxon>
        <taxon>Theropoda</taxon>
        <taxon>Coelurosauria</taxon>
        <taxon>Aves</taxon>
        <taxon>Neognathae</taxon>
        <taxon>Neoaves</taxon>
        <taxon>Columbimorphae</taxon>
        <taxon>Columbiformes</taxon>
        <taxon>Columbidae</taxon>
        <taxon>Patagioenas</taxon>
    </lineage>
</organism>
<feature type="transmembrane region" description="Helical" evidence="15">
    <location>
        <begin position="624"/>
        <end position="648"/>
    </location>
</feature>
<dbReference type="PANTHER" id="PTHR24061:SF5">
    <property type="entry name" value="G-PROTEIN COUPLED RECEPTOR FAMILY C GROUP 6 MEMBER A"/>
    <property type="match status" value="1"/>
</dbReference>
<evidence type="ECO:0000259" key="16">
    <source>
        <dbReference type="PROSITE" id="PS50259"/>
    </source>
</evidence>
<dbReference type="FunFam" id="3.40.50.2300:FF:000152">
    <property type="entry name" value="G protein-coupled receptor class C group 6 member A"/>
    <property type="match status" value="1"/>
</dbReference>
<comment type="caution">
    <text evidence="17">The sequence shown here is derived from an EMBL/GenBank/DDBJ whole genome shotgun (WGS) entry which is preliminary data.</text>
</comment>
<comment type="subunit">
    <text evidence="3">Homodimer; disulfide-linked.</text>
</comment>
<feature type="domain" description="G-protein coupled receptors family 3 profile" evidence="16">
    <location>
        <begin position="625"/>
        <end position="881"/>
    </location>
</feature>
<dbReference type="PRINTS" id="PR00248">
    <property type="entry name" value="GPCRMGR"/>
</dbReference>
<evidence type="ECO:0000256" key="5">
    <source>
        <dbReference type="ARBA" id="ARBA00022692"/>
    </source>
</evidence>
<dbReference type="PROSITE" id="PS50259">
    <property type="entry name" value="G_PROTEIN_RECEP_F3_4"/>
    <property type="match status" value="1"/>
</dbReference>
<feature type="transmembrane region" description="Helical" evidence="15">
    <location>
        <begin position="660"/>
        <end position="683"/>
    </location>
</feature>
<keyword evidence="9 15" id="KW-0472">Membrane</keyword>
<dbReference type="InterPro" id="IPR017978">
    <property type="entry name" value="GPCR_3_C"/>
</dbReference>
<evidence type="ECO:0000256" key="14">
    <source>
        <dbReference type="ARBA" id="ARBA00039774"/>
    </source>
</evidence>
<dbReference type="GO" id="GO:0004930">
    <property type="term" value="F:G protein-coupled receptor activity"/>
    <property type="evidence" value="ECO:0007669"/>
    <property type="project" value="UniProtKB-KW"/>
</dbReference>
<evidence type="ECO:0000313" key="18">
    <source>
        <dbReference type="Proteomes" id="UP000190648"/>
    </source>
</evidence>
<dbReference type="EMBL" id="LSYS01006902">
    <property type="protein sequence ID" value="OPJ73145.1"/>
    <property type="molecule type" value="Genomic_DNA"/>
</dbReference>
<evidence type="ECO:0000256" key="12">
    <source>
        <dbReference type="ARBA" id="ARBA00023180"/>
    </source>
</evidence>
<evidence type="ECO:0000256" key="1">
    <source>
        <dbReference type="ARBA" id="ARBA00004651"/>
    </source>
</evidence>
<feature type="transmembrane region" description="Helical" evidence="15">
    <location>
        <begin position="843"/>
        <end position="865"/>
    </location>
</feature>
<dbReference type="InterPro" id="IPR000337">
    <property type="entry name" value="GPCR_3"/>
</dbReference>
<dbReference type="STRING" id="372326.A0A1V4JM77"/>
<comment type="similarity">
    <text evidence="2">Belongs to the G-protein coupled receptor 3 family.</text>
</comment>
<dbReference type="InterPro" id="IPR000068">
    <property type="entry name" value="GPCR_3_Ca_sens_rcpt-rel"/>
</dbReference>
<evidence type="ECO:0000256" key="15">
    <source>
        <dbReference type="SAM" id="Phobius"/>
    </source>
</evidence>
<evidence type="ECO:0000256" key="11">
    <source>
        <dbReference type="ARBA" id="ARBA00023170"/>
    </source>
</evidence>
<keyword evidence="10" id="KW-1015">Disulfide bond</keyword>
<gene>
    <name evidence="17" type="primary">GPRC6A</name>
    <name evidence="17" type="ORF">AV530_005550</name>
</gene>
<protein>
    <recommendedName>
        <fullName evidence="14">G-protein coupled receptor family C group 6 member A</fullName>
    </recommendedName>
</protein>
<dbReference type="FunFam" id="2.10.50.30:FF:000004">
    <property type="entry name" value="Taste receptor type 1 member 3-like protein"/>
    <property type="match status" value="1"/>
</dbReference>
<dbReference type="Gene3D" id="2.10.50.30">
    <property type="entry name" value="GPCR, family 3, nine cysteines domain"/>
    <property type="match status" value="1"/>
</dbReference>
<dbReference type="OrthoDB" id="425344at2759"/>
<comment type="subcellular location">
    <subcellularLocation>
        <location evidence="1">Cell membrane</location>
        <topology evidence="1">Multi-pass membrane protein</topology>
    </subcellularLocation>
</comment>
<dbReference type="Pfam" id="PF00003">
    <property type="entry name" value="7tm_3"/>
    <property type="match status" value="1"/>
</dbReference>
<keyword evidence="4" id="KW-1003">Cell membrane</keyword>
<dbReference type="Pfam" id="PF07562">
    <property type="entry name" value="NCD3G"/>
    <property type="match status" value="1"/>
</dbReference>
<evidence type="ECO:0000256" key="6">
    <source>
        <dbReference type="ARBA" id="ARBA00022729"/>
    </source>
</evidence>
<feature type="transmembrane region" description="Helical" evidence="15">
    <location>
        <begin position="815"/>
        <end position="837"/>
    </location>
</feature>
<keyword evidence="12" id="KW-0325">Glycoprotein</keyword>
<reference evidence="17 18" key="1">
    <citation type="submission" date="2016-02" db="EMBL/GenBank/DDBJ databases">
        <title>Band-tailed pigeon sequencing and assembly.</title>
        <authorList>
            <person name="Soares A.E."/>
            <person name="Novak B.J."/>
            <person name="Rice E.S."/>
            <person name="O'Connell B."/>
            <person name="Chang D."/>
            <person name="Weber S."/>
            <person name="Shapiro B."/>
        </authorList>
    </citation>
    <scope>NUCLEOTIDE SEQUENCE [LARGE SCALE GENOMIC DNA]</scope>
    <source>
        <strain evidence="17">BTP2013</strain>
        <tissue evidence="17">Blood</tissue>
    </source>
</reference>
<keyword evidence="13" id="KW-0807">Transducer</keyword>